<evidence type="ECO:0000259" key="5">
    <source>
        <dbReference type="SMART" id="SM01360"/>
    </source>
</evidence>
<evidence type="ECO:0000259" key="6">
    <source>
        <dbReference type="SMART" id="SM01361"/>
    </source>
</evidence>
<dbReference type="Gene3D" id="2.60.120.1540">
    <property type="match status" value="2"/>
</dbReference>
<dbReference type="InterPro" id="IPR047565">
    <property type="entry name" value="Alpha-macroglob_thiol-ester_cl"/>
</dbReference>
<dbReference type="Gene3D" id="2.60.40.1930">
    <property type="match status" value="1"/>
</dbReference>
<dbReference type="InterPro" id="IPR001599">
    <property type="entry name" value="Macroglobln_a2"/>
</dbReference>
<accession>A0A182W9G8</accession>
<evidence type="ECO:0008006" key="9">
    <source>
        <dbReference type="Google" id="ProtNLM"/>
    </source>
</evidence>
<dbReference type="Proteomes" id="UP000075920">
    <property type="component" value="Unassembled WGS sequence"/>
</dbReference>
<reference evidence="8" key="1">
    <citation type="submission" date="2013-03" db="EMBL/GenBank/DDBJ databases">
        <title>The Genome Sequence of Anopheles minimus MINIMUS1.</title>
        <authorList>
            <consortium name="The Broad Institute Genomics Platform"/>
            <person name="Neafsey D.E."/>
            <person name="Walton C."/>
            <person name="Walker B."/>
            <person name="Young S.K."/>
            <person name="Zeng Q."/>
            <person name="Gargeya S."/>
            <person name="Fitzgerald M."/>
            <person name="Haas B."/>
            <person name="Abouelleil A."/>
            <person name="Allen A.W."/>
            <person name="Alvarado L."/>
            <person name="Arachchi H.M."/>
            <person name="Berlin A.M."/>
            <person name="Chapman S.B."/>
            <person name="Gainer-Dewar J."/>
            <person name="Goldberg J."/>
            <person name="Griggs A."/>
            <person name="Gujja S."/>
            <person name="Hansen M."/>
            <person name="Howarth C."/>
            <person name="Imamovic A."/>
            <person name="Ireland A."/>
            <person name="Larimer J."/>
            <person name="McCowan C."/>
            <person name="Murphy C."/>
            <person name="Pearson M."/>
            <person name="Poon T.W."/>
            <person name="Priest M."/>
            <person name="Roberts A."/>
            <person name="Saif S."/>
            <person name="Shea T."/>
            <person name="Sisk P."/>
            <person name="Sykes S."/>
            <person name="Wortman J."/>
            <person name="Nusbaum C."/>
            <person name="Birren B."/>
        </authorList>
    </citation>
    <scope>NUCLEOTIDE SEQUENCE [LARGE SCALE GENOMIC DNA]</scope>
    <source>
        <strain evidence="8">MINIMUS1</strain>
    </source>
</reference>
<dbReference type="SMART" id="SM01360">
    <property type="entry name" value="A2M"/>
    <property type="match status" value="2"/>
</dbReference>
<organism evidence="7 8">
    <name type="scientific">Anopheles minimus</name>
    <dbReference type="NCBI Taxonomy" id="112268"/>
    <lineage>
        <taxon>Eukaryota</taxon>
        <taxon>Metazoa</taxon>
        <taxon>Ecdysozoa</taxon>
        <taxon>Arthropoda</taxon>
        <taxon>Hexapoda</taxon>
        <taxon>Insecta</taxon>
        <taxon>Pterygota</taxon>
        <taxon>Neoptera</taxon>
        <taxon>Endopterygota</taxon>
        <taxon>Diptera</taxon>
        <taxon>Nematocera</taxon>
        <taxon>Culicoidea</taxon>
        <taxon>Culicidae</taxon>
        <taxon>Anophelinae</taxon>
        <taxon>Anopheles</taxon>
    </lineage>
</organism>
<evidence type="ECO:0000256" key="1">
    <source>
        <dbReference type="ARBA" id="ARBA00022729"/>
    </source>
</evidence>
<dbReference type="Gene3D" id="2.20.130.20">
    <property type="match status" value="2"/>
</dbReference>
<evidence type="ECO:0000259" key="4">
    <source>
        <dbReference type="SMART" id="SM01359"/>
    </source>
</evidence>
<dbReference type="InterPro" id="IPR036595">
    <property type="entry name" value="A-macroglobulin_rcpt-bd_sf"/>
</dbReference>
<dbReference type="SUPFAM" id="SSF49410">
    <property type="entry name" value="Alpha-macroglobulin receptor domain"/>
    <property type="match status" value="2"/>
</dbReference>
<evidence type="ECO:0000256" key="2">
    <source>
        <dbReference type="ARBA" id="ARBA00022966"/>
    </source>
</evidence>
<reference evidence="7" key="2">
    <citation type="submission" date="2020-05" db="UniProtKB">
        <authorList>
            <consortium name="EnsemblMetazoa"/>
        </authorList>
    </citation>
    <scope>IDENTIFICATION</scope>
    <source>
        <strain evidence="7">MINIMUS1</strain>
    </source>
</reference>
<evidence type="ECO:0000313" key="8">
    <source>
        <dbReference type="Proteomes" id="UP000075920"/>
    </source>
</evidence>
<dbReference type="GO" id="GO:0004866">
    <property type="term" value="F:endopeptidase inhibitor activity"/>
    <property type="evidence" value="ECO:0007669"/>
    <property type="project" value="InterPro"/>
</dbReference>
<dbReference type="InterPro" id="IPR009048">
    <property type="entry name" value="A-macroglobulin_rcpt-bd"/>
</dbReference>
<dbReference type="SMART" id="SM01359">
    <property type="entry name" value="A2M_N_2"/>
    <property type="match status" value="2"/>
</dbReference>
<dbReference type="SMART" id="SM01419">
    <property type="entry name" value="Thiol-ester_cl"/>
    <property type="match status" value="2"/>
</dbReference>
<dbReference type="VEuPathDB" id="VectorBase:AMIN006996"/>
<dbReference type="GO" id="GO:0005615">
    <property type="term" value="C:extracellular space"/>
    <property type="evidence" value="ECO:0007669"/>
    <property type="project" value="InterPro"/>
</dbReference>
<dbReference type="Pfam" id="PF00207">
    <property type="entry name" value="A2M"/>
    <property type="match status" value="2"/>
</dbReference>
<dbReference type="Pfam" id="PF07678">
    <property type="entry name" value="TED_complement"/>
    <property type="match status" value="2"/>
</dbReference>
<dbReference type="SUPFAM" id="SSF48239">
    <property type="entry name" value="Terpenoid cyclases/Protein prenyltransferases"/>
    <property type="match status" value="2"/>
</dbReference>
<feature type="domain" description="Alpha-macroglobulin receptor-binding" evidence="6">
    <location>
        <begin position="1747"/>
        <end position="1833"/>
    </location>
</feature>
<dbReference type="Pfam" id="PF07703">
    <property type="entry name" value="A2M_BRD"/>
    <property type="match status" value="2"/>
</dbReference>
<dbReference type="InterPro" id="IPR008930">
    <property type="entry name" value="Terpenoid_cyclase/PrenylTrfase"/>
</dbReference>
<dbReference type="SMART" id="SM01361">
    <property type="entry name" value="A2M_recep"/>
    <property type="match status" value="2"/>
</dbReference>
<protein>
    <recommendedName>
        <fullName evidence="9">Thioester-containing protein 1</fullName>
    </recommendedName>
</protein>
<dbReference type="InterPro" id="IPR013783">
    <property type="entry name" value="Ig-like_fold"/>
</dbReference>
<keyword evidence="8" id="KW-1185">Reference proteome</keyword>
<dbReference type="Pfam" id="PF21412">
    <property type="entry name" value="TEP1_CUB2"/>
    <property type="match status" value="2"/>
</dbReference>
<name>A0A182W9G8_9DIPT</name>
<feature type="domain" description="Alpha-2-macroglobulin" evidence="5">
    <location>
        <begin position="218"/>
        <end position="309"/>
    </location>
</feature>
<keyword evidence="2" id="KW-0882">Thioester bond</keyword>
<dbReference type="PANTHER" id="PTHR11412">
    <property type="entry name" value="MACROGLOBULIN / COMPLEMENT"/>
    <property type="match status" value="1"/>
</dbReference>
<proteinExistence type="predicted"/>
<dbReference type="InterPro" id="IPR019742">
    <property type="entry name" value="MacrogloblnA2_CS"/>
</dbReference>
<dbReference type="InterPro" id="IPR011625">
    <property type="entry name" value="A2M_N_BRD"/>
</dbReference>
<dbReference type="Gene3D" id="2.60.40.690">
    <property type="entry name" value="Alpha-macroglobulin, receptor-binding domain"/>
    <property type="match status" value="2"/>
</dbReference>
<dbReference type="Pfam" id="PF07677">
    <property type="entry name" value="A2M_recep"/>
    <property type="match status" value="2"/>
</dbReference>
<keyword evidence="3" id="KW-1015">Disulfide bond</keyword>
<dbReference type="Gene3D" id="6.20.50.160">
    <property type="match status" value="1"/>
</dbReference>
<keyword evidence="1" id="KW-0732">Signal</keyword>
<dbReference type="Gene3D" id="2.60.40.2950">
    <property type="match status" value="1"/>
</dbReference>
<dbReference type="STRING" id="112268.A0A182W9G8"/>
<dbReference type="InterPro" id="IPR041813">
    <property type="entry name" value="A2M_TED"/>
</dbReference>
<dbReference type="CDD" id="cd02897">
    <property type="entry name" value="A2M_2"/>
    <property type="match status" value="1"/>
</dbReference>
<dbReference type="PROSITE" id="PS00477">
    <property type="entry name" value="ALPHA_2_MACROGLOBULIN"/>
    <property type="match status" value="1"/>
</dbReference>
<dbReference type="Gene3D" id="1.50.10.20">
    <property type="match status" value="2"/>
</dbReference>
<dbReference type="InterPro" id="IPR011626">
    <property type="entry name" value="Alpha-macroglobulin_TED"/>
</dbReference>
<evidence type="ECO:0000256" key="3">
    <source>
        <dbReference type="ARBA" id="ARBA00023157"/>
    </source>
</evidence>
<evidence type="ECO:0000313" key="7">
    <source>
        <dbReference type="EnsemblMetazoa" id="AMIN006996-PA"/>
    </source>
</evidence>
<feature type="domain" description="Alpha-2-macroglobulin" evidence="5">
    <location>
        <begin position="1156"/>
        <end position="1247"/>
    </location>
</feature>
<dbReference type="PANTHER" id="PTHR11412:SF136">
    <property type="entry name" value="CD109 ANTIGEN"/>
    <property type="match status" value="1"/>
</dbReference>
<dbReference type="InterPro" id="IPR050473">
    <property type="entry name" value="A2M/Complement_sys"/>
</dbReference>
<sequence>MWQFIRSRILTVIIFVGAAHGMLVVGPKFIRANQDYTVVISNFKSNLAKLDLKLRMEGHTSYGRNILNITKTVDVRKYANRIVNFNTVVYDFVDIDFKDLRNNFHMTIDEEEVKPGRQIELRMSGRPGAYVGLAAYDKGLLYYSKNHDVFYENVLHEFDGFHGIDQNEFDKLHSMGLFGRTLDGIEFSGANDKSARDGLQTNTGIHNLVSYRTNFLESWLWENVTMARSGKRSIIRVVPDTTTSWYLTGFSIDPVYGLGIIKQPIQLTTIQPFYIVENLPYSIKRGEAVVLQFTLFNNLGGEFIADVTLYNVANQMEFIGRPLEDLSYTKPLSVKSNVGVPVSFLVKARKLGEMVVRVKASIMVGMETDALEKVIRVMPESLVQSKMQSRFFCSDTYTNQTFTFNLDFDKKADNGSKKIEFRLTPNLLTSVIENLDDLLAVPTGCGEQNMVKFVPNIVVLDYLNAIGSKERTLIDKATNLLRQGYQNQLRYRQSDGSFGVWQNRGGSVFLTAFVAKSMQTASKYISEVDAAMVEKAYDWLASKQHSSGRFDEVGSVFHKDMQGGLRNGIALTSYVLTALLENENAKVKHAVVIQNAMRYLSDRMESINNAYDLSIATYALMLNGHSMKDNAFKKLLQMSAVKNNDTERYWDTSNSIEATAYALLSFVIAEKYVDGTAVMRWLVNQRYVTGSFPRTQDTFVGLKALTKLAEKISPSRNEYNIVLKYKKKVNNFRINSQDIKIQKFEELPEDTKSLEVYVGGIGFGLLQVFYQYGLNLVNFENQFNLDLEIQNTGSDYELRLNVCTSFKPKLVDSRSNMALVEANFPSGYVVDRNPISKQTTANPIQNIEIRYGGTSVVVYYNNMGTEKNCFTVTAYRRFKVAMKRPAYVVVYDYYDLNLNAIKMYEVDKQEVCEICDKDDCPEDCKKKYSNDDGFFFDEQVHTVDVVTDTYIKLELTNPVKLNQTLRFTVRCNEQMTFFLYYVVSKGNIIESGYKRPYKQFRYRLELQATEKMSPKAKIIVVSSVNRIMTYDFVDIYFDEFYNNFNMSIDEQEVKPGRQIELRVTGRPGAYVGLAAYDKGLLYYNHDLFLENIMQVFDGFHSVEENEYDMFHGTGLFTRSSDDIIIKEAEDISARDGLRETNSLSKSDSYRTDFPESWFWQNVTIGRSGENTMIEVVPDTPTSWYLTGFSIDPEYGLGIIKQPIQLTTIQPFYIVENLPYSIQRGEAVVLQFTLFNNFEEEHIAEVTLYNAENQMEFIGRSLNNRSFTKYVTVPPVVGVPISFLVKARSLGEMTVRIEATIRFVQKTDALEKVIRVTPESLIQRKTDAQPFCFDIYTNKTFLMKFDFNKKADNGSKRIEFRLFPNLLTTVFENLDDLLEQPSRSGEQNMFDLVSNLVVLEYLYTIAPKQQHLIDKAVNLLRQSYKNQLEDPLFNFSFSERVWGHDVFLTAVIVRSMQTASKYINVDMTKVEKAYDWLASKQHNSGRFDEVGWVLHKNMNGLLITVKLTSYVMTTLLGNENAKVKHAVVIQKAVNYISRQVKYIKNPYHLSIATYALMLHGHQMKYMAFNKLRNMSTIANNGKERYWNTTNSLETTAYALLSFVIAERYVDSIPVMRWLVNHMPGSFPRTLDALVGLTALTKWAEEISPSVNNYTIQLRFGKNSNIVRITSKDDSLFNIDLPEDTKSLDINVAGVGSGLLKVFYQYNLNLVNFENRFQLDLEKQNTSSDNELRLNVCASFIPKESASRSNMVMIEVNLPSGYVAHQSPIRELTRGNSVQEIEIRYVGTSIVVYYDHMGTEQNCFTVTAYRRFKVALQRPAYVVVYDSVNQSEWFKCF</sequence>
<feature type="domain" description="Alpha-2-macroglobulin bait region" evidence="4">
    <location>
        <begin position="951"/>
        <end position="1083"/>
    </location>
</feature>
<dbReference type="EnsemblMetazoa" id="AMIN006996-RA">
    <property type="protein sequence ID" value="AMIN006996-PA"/>
    <property type="gene ID" value="AMIN006996"/>
</dbReference>
<dbReference type="Gene3D" id="2.60.40.10">
    <property type="entry name" value="Immunoglobulins"/>
    <property type="match status" value="2"/>
</dbReference>
<feature type="domain" description="Alpha-2-macroglobulin bait region" evidence="4">
    <location>
        <begin position="22"/>
        <end position="143"/>
    </location>
</feature>
<dbReference type="InterPro" id="IPR049135">
    <property type="entry name" value="TEP1_CUB2"/>
</dbReference>
<feature type="domain" description="Alpha-macroglobulin receptor-binding" evidence="6">
    <location>
        <begin position="815"/>
        <end position="904"/>
    </location>
</feature>